<dbReference type="AlphaFoldDB" id="A0AAX6BTH1"/>
<proteinExistence type="predicted"/>
<keyword evidence="1" id="KW-1133">Transmembrane helix</keyword>
<gene>
    <name evidence="2" type="ORF">ShirakiTB12_54380</name>
</gene>
<name>A0AAX6BTH1_PRIMG</name>
<evidence type="ECO:0000313" key="2">
    <source>
        <dbReference type="EMBL" id="GMG76969.1"/>
    </source>
</evidence>
<evidence type="ECO:0000313" key="3">
    <source>
        <dbReference type="Proteomes" id="UP001165240"/>
    </source>
</evidence>
<keyword evidence="1" id="KW-0812">Transmembrane</keyword>
<dbReference type="RefSeq" id="WP_310876692.1">
    <property type="nucleotide sequence ID" value="NZ_BSYK01000005.1"/>
</dbReference>
<feature type="transmembrane region" description="Helical" evidence="1">
    <location>
        <begin position="47"/>
        <end position="68"/>
    </location>
</feature>
<reference evidence="2" key="1">
    <citation type="journal article" date="2024" name="Appl Microbiol">
        <title>Effect of kuratsuki Bacillus and Priestia on Taste of Sake.</title>
        <authorList>
            <person name="Kobayashi K."/>
            <person name="Nishida H."/>
        </authorList>
    </citation>
    <scope>NUCLEOTIDE SEQUENCE</scope>
    <source>
        <strain evidence="2">B-12</strain>
    </source>
</reference>
<dbReference type="Proteomes" id="UP001165240">
    <property type="component" value="Unassembled WGS sequence"/>
</dbReference>
<sequence>MVRSLFKTLLYIAGICLVGSFILRTFPEANVLWETGKNQFSVFYNQSVASYGVTGTVIIIAIVAFLFFGKKYEEE</sequence>
<evidence type="ECO:0000256" key="1">
    <source>
        <dbReference type="SAM" id="Phobius"/>
    </source>
</evidence>
<organism evidence="2 3">
    <name type="scientific">Priestia megaterium</name>
    <name type="common">Bacillus megaterium</name>
    <dbReference type="NCBI Taxonomy" id="1404"/>
    <lineage>
        <taxon>Bacteria</taxon>
        <taxon>Bacillati</taxon>
        <taxon>Bacillota</taxon>
        <taxon>Bacilli</taxon>
        <taxon>Bacillales</taxon>
        <taxon>Bacillaceae</taxon>
        <taxon>Priestia</taxon>
    </lineage>
</organism>
<accession>A0AAX6BTH1</accession>
<dbReference type="EMBL" id="BSYK01000005">
    <property type="protein sequence ID" value="GMG76969.1"/>
    <property type="molecule type" value="Genomic_DNA"/>
</dbReference>
<keyword evidence="1" id="KW-0472">Membrane</keyword>
<protein>
    <submittedName>
        <fullName evidence="2">Uncharacterized protein</fullName>
    </submittedName>
</protein>
<feature type="transmembrane region" description="Helical" evidence="1">
    <location>
        <begin position="9"/>
        <end position="27"/>
    </location>
</feature>
<comment type="caution">
    <text evidence="2">The sequence shown here is derived from an EMBL/GenBank/DDBJ whole genome shotgun (WGS) entry which is preliminary data.</text>
</comment>